<protein>
    <submittedName>
        <fullName evidence="1">Uncharacterized protein</fullName>
    </submittedName>
</protein>
<evidence type="ECO:0000313" key="2">
    <source>
        <dbReference type="Proteomes" id="UP001500751"/>
    </source>
</evidence>
<sequence>MAENNLDSSLPVAHRGQESGFARLWHELQLAVLRYLKCVFGDAAENAASEAWHLSLPLLPAAVLVCAVAGAQFGHYFGPRFGCAPAEFVVRAGQRHM</sequence>
<comment type="caution">
    <text evidence="1">The sequence shown here is derived from an EMBL/GenBank/DDBJ whole genome shotgun (WGS) entry which is preliminary data.</text>
</comment>
<organism evidence="1 2">
    <name type="scientific">Catenulispora yoronensis</name>
    <dbReference type="NCBI Taxonomy" id="450799"/>
    <lineage>
        <taxon>Bacteria</taxon>
        <taxon>Bacillati</taxon>
        <taxon>Actinomycetota</taxon>
        <taxon>Actinomycetes</taxon>
        <taxon>Catenulisporales</taxon>
        <taxon>Catenulisporaceae</taxon>
        <taxon>Catenulispora</taxon>
    </lineage>
</organism>
<proteinExistence type="predicted"/>
<gene>
    <name evidence="1" type="ORF">GCM10009839_87590</name>
</gene>
<evidence type="ECO:0000313" key="1">
    <source>
        <dbReference type="EMBL" id="GAA2062856.1"/>
    </source>
</evidence>
<keyword evidence="2" id="KW-1185">Reference proteome</keyword>
<accession>A0ABN2VHY1</accession>
<dbReference type="Proteomes" id="UP001500751">
    <property type="component" value="Unassembled WGS sequence"/>
</dbReference>
<dbReference type="RefSeq" id="WP_344671682.1">
    <property type="nucleotide sequence ID" value="NZ_BAAAQN010000089.1"/>
</dbReference>
<reference evidence="1 2" key="1">
    <citation type="journal article" date="2019" name="Int. J. Syst. Evol. Microbiol.">
        <title>The Global Catalogue of Microorganisms (GCM) 10K type strain sequencing project: providing services to taxonomists for standard genome sequencing and annotation.</title>
        <authorList>
            <consortium name="The Broad Institute Genomics Platform"/>
            <consortium name="The Broad Institute Genome Sequencing Center for Infectious Disease"/>
            <person name="Wu L."/>
            <person name="Ma J."/>
        </authorList>
    </citation>
    <scope>NUCLEOTIDE SEQUENCE [LARGE SCALE GENOMIC DNA]</scope>
    <source>
        <strain evidence="1 2">JCM 16014</strain>
    </source>
</reference>
<dbReference type="EMBL" id="BAAAQN010000089">
    <property type="protein sequence ID" value="GAA2062856.1"/>
    <property type="molecule type" value="Genomic_DNA"/>
</dbReference>
<name>A0ABN2VHY1_9ACTN</name>